<accession>A0A6N7PUX4</accession>
<dbReference type="PROSITE" id="PS50106">
    <property type="entry name" value="PDZ"/>
    <property type="match status" value="1"/>
</dbReference>
<dbReference type="SUPFAM" id="SSF49464">
    <property type="entry name" value="Carboxypeptidase regulatory domain-like"/>
    <property type="match status" value="2"/>
</dbReference>
<dbReference type="EMBL" id="WJIE01000006">
    <property type="protein sequence ID" value="MRG94606.1"/>
    <property type="molecule type" value="Genomic_DNA"/>
</dbReference>
<gene>
    <name evidence="2" type="ORF">GF068_22185</name>
</gene>
<protein>
    <recommendedName>
        <fullName evidence="1">PDZ domain-containing protein</fullName>
    </recommendedName>
</protein>
<name>A0A6N7PUX4_9BACT</name>
<sequence>MSSLPPAPRPTRAARIVALLAALVSLLYVAGLFDTRLTGLDLVMQAPALPAALTTRDADLRVALVDEHDQPLPGAFVRLFSIQNGTTYFAGEASAGEDGVASLEAMPRGEAWLLAYGEGRARGSVRVVLGPGERVVRLVLQPAAAVDVVVVDEAEQPFPGAKITVTGADPLPYVAVTGADGRARIDRLGQGPFSVRASGRGYDDVVRTGVMPGPIPVRIKLERLGAFEVLVVNADGSPAPYARVLCGGASLWPARSTVADANGIARIVGLRRGGYDLKAELGERVSQTELGVEIERAAQKQVKLVLGPGRRITVTVTDGEGENAPPVKEASVVLVEEGLSPFPIHGRTDAKGVVVLGPITLGYATVSARAPGFVPRSAVPVDDEATEVRVSLLRGGALVGEVVDDRGFPVGGATIEVVGVDIEGMPIDETSAMAEFREDHFDLALPGPLPLLPIGELGVMPGPIPDLPRAGGFAATSLGSGGDPWVTRSDGEFRAEPIPPGRVHAIVRHPDYVEAESETVTIVSGGEARVKVVLHQGGSLEGRVVDADHRPVSGARVELAAAVGTLERVTYTDDSGTFAFGAVPDEVLISVARPETPSDVAARLIVEIPDNERKEVEIVLPRQRDAVLVHVTDDRGYALDRVEVRAVSLDPTVPLRRTLFTDDDGDVEIPDAAGLPLRFVLSRPSKAPLVQEVEITPAKLTYELAEGITAKGEVTGRDGRERVEGAEVVVYTDAGVRRARSDAEGAFEVKDLAPGRVRIVASHADFATGEKITTVAPAPSREVDLGAVDLAEAGEVEGTVIDPNDEPVVGARVAFGMVPTYLPLGPLPRGVVSTDREGRFKLAGVPEGEATIEAYSSDLGRAATTVKVRAGRSTSRVDITLPGEGSASGEAKGAGSIALTLGERTERGAKVIVVVMVPPNGEAELAGVEPGDKLLEVNGKQVRTIEDARRRISGPLAEDVVLTLVPEGEGEKPRRLRVRRERVRR</sequence>
<feature type="domain" description="PDZ" evidence="1">
    <location>
        <begin position="878"/>
        <end position="943"/>
    </location>
</feature>
<dbReference type="InterPro" id="IPR008969">
    <property type="entry name" value="CarboxyPept-like_regulatory"/>
</dbReference>
<dbReference type="OrthoDB" id="110801at2"/>
<organism evidence="2 3">
    <name type="scientific">Polyangium spumosum</name>
    <dbReference type="NCBI Taxonomy" id="889282"/>
    <lineage>
        <taxon>Bacteria</taxon>
        <taxon>Pseudomonadati</taxon>
        <taxon>Myxococcota</taxon>
        <taxon>Polyangia</taxon>
        <taxon>Polyangiales</taxon>
        <taxon>Polyangiaceae</taxon>
        <taxon>Polyangium</taxon>
    </lineage>
</organism>
<reference evidence="2 3" key="1">
    <citation type="submission" date="2019-10" db="EMBL/GenBank/DDBJ databases">
        <title>A soil myxobacterium in the family Polyangiaceae.</title>
        <authorList>
            <person name="Li Y."/>
            <person name="Wang J."/>
        </authorList>
    </citation>
    <scope>NUCLEOTIDE SEQUENCE [LARGE SCALE GENOMIC DNA]</scope>
    <source>
        <strain evidence="2 3">DSM 14734</strain>
    </source>
</reference>
<dbReference type="Gene3D" id="2.60.40.1120">
    <property type="entry name" value="Carboxypeptidase-like, regulatory domain"/>
    <property type="match status" value="5"/>
</dbReference>
<evidence type="ECO:0000259" key="1">
    <source>
        <dbReference type="PROSITE" id="PS50106"/>
    </source>
</evidence>
<dbReference type="SMART" id="SM00228">
    <property type="entry name" value="PDZ"/>
    <property type="match status" value="1"/>
</dbReference>
<dbReference type="Proteomes" id="UP000440224">
    <property type="component" value="Unassembled WGS sequence"/>
</dbReference>
<dbReference type="RefSeq" id="WP_153821441.1">
    <property type="nucleotide sequence ID" value="NZ_WJIE01000006.1"/>
</dbReference>
<dbReference type="InterPro" id="IPR036034">
    <property type="entry name" value="PDZ_sf"/>
</dbReference>
<evidence type="ECO:0000313" key="2">
    <source>
        <dbReference type="EMBL" id="MRG94606.1"/>
    </source>
</evidence>
<dbReference type="Pfam" id="PF13620">
    <property type="entry name" value="CarboxypepD_reg"/>
    <property type="match status" value="4"/>
</dbReference>
<dbReference type="AlphaFoldDB" id="A0A6N7PUX4"/>
<dbReference type="InterPro" id="IPR001478">
    <property type="entry name" value="PDZ"/>
</dbReference>
<comment type="caution">
    <text evidence="2">The sequence shown here is derived from an EMBL/GenBank/DDBJ whole genome shotgun (WGS) entry which is preliminary data.</text>
</comment>
<evidence type="ECO:0000313" key="3">
    <source>
        <dbReference type="Proteomes" id="UP000440224"/>
    </source>
</evidence>
<dbReference type="Gene3D" id="2.30.42.10">
    <property type="match status" value="1"/>
</dbReference>
<dbReference type="InterPro" id="IPR041489">
    <property type="entry name" value="PDZ_6"/>
</dbReference>
<dbReference type="InterPro" id="IPR013784">
    <property type="entry name" value="Carb-bd-like_fold"/>
</dbReference>
<keyword evidence="3" id="KW-1185">Reference proteome</keyword>
<proteinExistence type="predicted"/>
<dbReference type="SUPFAM" id="SSF49452">
    <property type="entry name" value="Starch-binding domain-like"/>
    <property type="match status" value="2"/>
</dbReference>
<dbReference type="GO" id="GO:0030246">
    <property type="term" value="F:carbohydrate binding"/>
    <property type="evidence" value="ECO:0007669"/>
    <property type="project" value="InterPro"/>
</dbReference>
<dbReference type="SUPFAM" id="SSF50156">
    <property type="entry name" value="PDZ domain-like"/>
    <property type="match status" value="1"/>
</dbReference>
<dbReference type="SUPFAM" id="SSF49478">
    <property type="entry name" value="Cna protein B-type domain"/>
    <property type="match status" value="1"/>
</dbReference>
<dbReference type="Pfam" id="PF17820">
    <property type="entry name" value="PDZ_6"/>
    <property type="match status" value="1"/>
</dbReference>